<protein>
    <submittedName>
        <fullName evidence="1">Uncharacterized protein</fullName>
    </submittedName>
</protein>
<evidence type="ECO:0000313" key="2">
    <source>
        <dbReference type="Proteomes" id="UP000392867"/>
    </source>
</evidence>
<dbReference type="Proteomes" id="UP000392867">
    <property type="component" value="Unassembled WGS sequence"/>
</dbReference>
<gene>
    <name evidence="1" type="ORF">FVB16_02335</name>
</gene>
<comment type="caution">
    <text evidence="1">The sequence shown here is derived from an EMBL/GenBank/DDBJ whole genome shotgun (WGS) entry which is preliminary data.</text>
</comment>
<evidence type="ECO:0000313" key="1">
    <source>
        <dbReference type="EMBL" id="MPU47715.1"/>
    </source>
</evidence>
<organism evidence="1 2">
    <name type="scientific">Escherichia coli</name>
    <dbReference type="NCBI Taxonomy" id="562"/>
    <lineage>
        <taxon>Bacteria</taxon>
        <taxon>Pseudomonadati</taxon>
        <taxon>Pseudomonadota</taxon>
        <taxon>Gammaproteobacteria</taxon>
        <taxon>Enterobacterales</taxon>
        <taxon>Enterobacteriaceae</taxon>
        <taxon>Escherichia</taxon>
    </lineage>
</organism>
<reference evidence="1 2" key="1">
    <citation type="submission" date="2019-08" db="EMBL/GenBank/DDBJ databases">
        <title>Identification of Water Treatment Resistant and Multidrug Resistant Urinary Pathogenic Escherichia coli in Wastewater.</title>
        <authorList>
            <person name="Neumann N."/>
        </authorList>
    </citation>
    <scope>NUCLEOTIDE SEQUENCE [LARGE SCALE GENOMIC DNA]</scope>
    <source>
        <strain evidence="1 2">WU2356</strain>
    </source>
</reference>
<accession>A0A4Q0FDR1</accession>
<sequence length="113" mass="12936">MLTTTHIRDYILRTPAKSGVGICTPDIQPRQTHAASVFFVVVSTRTSELWWGVWGSRKARRLVDPVVQTLYVSPPKDLHLTVVIVKFINQRALSWRLKFPLKLFPQLPTTRSP</sequence>
<dbReference type="AlphaFoldDB" id="A0A4Q0FDR1"/>
<proteinExistence type="predicted"/>
<dbReference type="EMBL" id="VOTT01000012">
    <property type="protein sequence ID" value="MPU47715.1"/>
    <property type="molecule type" value="Genomic_DNA"/>
</dbReference>
<name>A0A4Q0FDR1_ECOLX</name>